<keyword evidence="2" id="KW-1185">Reference proteome</keyword>
<reference evidence="1 2" key="1">
    <citation type="submission" date="2024-05" db="EMBL/GenBank/DDBJ databases">
        <authorList>
            <person name="Wallberg A."/>
        </authorList>
    </citation>
    <scope>NUCLEOTIDE SEQUENCE [LARGE SCALE GENOMIC DNA]</scope>
</reference>
<evidence type="ECO:0000313" key="1">
    <source>
        <dbReference type="EMBL" id="CAL4115466.1"/>
    </source>
</evidence>
<evidence type="ECO:0000313" key="2">
    <source>
        <dbReference type="Proteomes" id="UP001497623"/>
    </source>
</evidence>
<comment type="caution">
    <text evidence="1">The sequence shown here is derived from an EMBL/GenBank/DDBJ whole genome shotgun (WGS) entry which is preliminary data.</text>
</comment>
<sequence length="132" mass="14534">KSSNNPMIISQWKHVYHQTQPPAISATSTEAVPTSSIFCCTIIYTHHIDLLQSPSRICSYTTMPHEFNVIVDIYLSIADVTNSQSMNISPVSSSPYNTSSNPAMILRCKGSCLIKIVHDAQPTLGAQLHTEE</sequence>
<feature type="non-terminal residue" evidence="1">
    <location>
        <position position="1"/>
    </location>
</feature>
<dbReference type="AlphaFoldDB" id="A0AAV2R9F1"/>
<name>A0AAV2R9F1_MEGNR</name>
<gene>
    <name evidence="1" type="ORF">MNOR_LOCUS20659</name>
</gene>
<dbReference type="Proteomes" id="UP001497623">
    <property type="component" value="Unassembled WGS sequence"/>
</dbReference>
<organism evidence="1 2">
    <name type="scientific">Meganyctiphanes norvegica</name>
    <name type="common">Northern krill</name>
    <name type="synonym">Thysanopoda norvegica</name>
    <dbReference type="NCBI Taxonomy" id="48144"/>
    <lineage>
        <taxon>Eukaryota</taxon>
        <taxon>Metazoa</taxon>
        <taxon>Ecdysozoa</taxon>
        <taxon>Arthropoda</taxon>
        <taxon>Crustacea</taxon>
        <taxon>Multicrustacea</taxon>
        <taxon>Malacostraca</taxon>
        <taxon>Eumalacostraca</taxon>
        <taxon>Eucarida</taxon>
        <taxon>Euphausiacea</taxon>
        <taxon>Euphausiidae</taxon>
        <taxon>Meganyctiphanes</taxon>
    </lineage>
</organism>
<dbReference type="EMBL" id="CAXKWB010016111">
    <property type="protein sequence ID" value="CAL4115466.1"/>
    <property type="molecule type" value="Genomic_DNA"/>
</dbReference>
<protein>
    <submittedName>
        <fullName evidence="1">Uncharacterized protein</fullName>
    </submittedName>
</protein>
<accession>A0AAV2R9F1</accession>
<proteinExistence type="predicted"/>